<evidence type="ECO:0000313" key="3">
    <source>
        <dbReference type="Proteomes" id="UP000002669"/>
    </source>
</evidence>
<evidence type="ECO:0000256" key="1">
    <source>
        <dbReference type="SAM" id="MobiDB-lite"/>
    </source>
</evidence>
<evidence type="ECO:0000313" key="2">
    <source>
        <dbReference type="EMBL" id="EFQ99613.1"/>
    </source>
</evidence>
<sequence length="190" mass="20537">MYRSSQQPTANSTNPPEARLSSGAEKSSPQIVHLVLSLACGSGARVDPVVSISMTGSKSKASLCFLPRRISYPMQQITRKAMPSIMTPQPHRSSGTPKTASAGHREGFPWPLQEIRISSSVQNQYPKGGCEAGNHPPPPLAGGGSERRRRRARELREQGAVSQHCPIGIKEPSVAVSQADIVIKHSRRTR</sequence>
<dbReference type="RefSeq" id="XP_003175096.1">
    <property type="nucleotide sequence ID" value="XM_003175048.1"/>
</dbReference>
<dbReference type="GeneID" id="10030402"/>
<feature type="region of interest" description="Disordered" evidence="1">
    <location>
        <begin position="1"/>
        <end position="26"/>
    </location>
</feature>
<reference evidence="3" key="1">
    <citation type="journal article" date="2012" name="MBio">
        <title>Comparative genome analysis of Trichophyton rubrum and related dermatophytes reveals candidate genes involved in infection.</title>
        <authorList>
            <person name="Martinez D.A."/>
            <person name="Oliver B.G."/>
            <person name="Graeser Y."/>
            <person name="Goldberg J.M."/>
            <person name="Li W."/>
            <person name="Martinez-Rossi N.M."/>
            <person name="Monod M."/>
            <person name="Shelest E."/>
            <person name="Barton R.C."/>
            <person name="Birch E."/>
            <person name="Brakhage A.A."/>
            <person name="Chen Z."/>
            <person name="Gurr S.J."/>
            <person name="Heiman D."/>
            <person name="Heitman J."/>
            <person name="Kosti I."/>
            <person name="Rossi A."/>
            <person name="Saif S."/>
            <person name="Samalova M."/>
            <person name="Saunders C.W."/>
            <person name="Shea T."/>
            <person name="Summerbell R.C."/>
            <person name="Xu J."/>
            <person name="Young S."/>
            <person name="Zeng Q."/>
            <person name="Birren B.W."/>
            <person name="Cuomo C.A."/>
            <person name="White T.C."/>
        </authorList>
    </citation>
    <scope>NUCLEOTIDE SEQUENCE [LARGE SCALE GENOMIC DNA]</scope>
    <source>
        <strain evidence="3">ATCC MYA-4604 / CBS 118893</strain>
    </source>
</reference>
<feature type="compositionally biased region" description="Polar residues" evidence="1">
    <location>
        <begin position="86"/>
        <end position="99"/>
    </location>
</feature>
<feature type="region of interest" description="Disordered" evidence="1">
    <location>
        <begin position="123"/>
        <end position="163"/>
    </location>
</feature>
<name>E4UNK5_ARTGP</name>
<dbReference type="VEuPathDB" id="FungiDB:MGYG_08992"/>
<organism evidence="3">
    <name type="scientific">Arthroderma gypseum (strain ATCC MYA-4604 / CBS 118893)</name>
    <name type="common">Microsporum gypseum</name>
    <dbReference type="NCBI Taxonomy" id="535722"/>
    <lineage>
        <taxon>Eukaryota</taxon>
        <taxon>Fungi</taxon>
        <taxon>Dikarya</taxon>
        <taxon>Ascomycota</taxon>
        <taxon>Pezizomycotina</taxon>
        <taxon>Eurotiomycetes</taxon>
        <taxon>Eurotiomycetidae</taxon>
        <taxon>Onygenales</taxon>
        <taxon>Arthrodermataceae</taxon>
        <taxon>Nannizzia</taxon>
    </lineage>
</organism>
<dbReference type="EMBL" id="DS989823">
    <property type="protein sequence ID" value="EFQ99613.1"/>
    <property type="molecule type" value="Genomic_DNA"/>
</dbReference>
<gene>
    <name evidence="2" type="ORF">MGYG_08992</name>
</gene>
<dbReference type="Proteomes" id="UP000002669">
    <property type="component" value="Unassembled WGS sequence"/>
</dbReference>
<dbReference type="AlphaFoldDB" id="E4UNK5"/>
<feature type="region of interest" description="Disordered" evidence="1">
    <location>
        <begin position="85"/>
        <end position="104"/>
    </location>
</feature>
<dbReference type="InParanoid" id="E4UNK5"/>
<proteinExistence type="predicted"/>
<feature type="compositionally biased region" description="Polar residues" evidence="1">
    <location>
        <begin position="1"/>
        <end position="15"/>
    </location>
</feature>
<accession>E4UNK5</accession>
<protein>
    <submittedName>
        <fullName evidence="2">Uncharacterized protein</fullName>
    </submittedName>
</protein>
<dbReference type="HOGENOM" id="CLU_1427646_0_0_1"/>
<keyword evidence="3" id="KW-1185">Reference proteome</keyword>